<organism evidence="3 4">
    <name type="scientific">Paenibacillus campinasensis</name>
    <dbReference type="NCBI Taxonomy" id="66347"/>
    <lineage>
        <taxon>Bacteria</taxon>
        <taxon>Bacillati</taxon>
        <taxon>Bacillota</taxon>
        <taxon>Bacilli</taxon>
        <taxon>Bacillales</taxon>
        <taxon>Paenibacillaceae</taxon>
        <taxon>Paenibacillus</taxon>
    </lineage>
</organism>
<dbReference type="PROSITE" id="PS51725">
    <property type="entry name" value="ABM"/>
    <property type="match status" value="1"/>
</dbReference>
<gene>
    <name evidence="3" type="ORF">CHH67_16105</name>
</gene>
<feature type="compositionally biased region" description="Basic and acidic residues" evidence="1">
    <location>
        <begin position="108"/>
        <end position="119"/>
    </location>
</feature>
<proteinExistence type="predicted"/>
<dbReference type="GO" id="GO:0004497">
    <property type="term" value="F:monooxygenase activity"/>
    <property type="evidence" value="ECO:0007669"/>
    <property type="project" value="UniProtKB-KW"/>
</dbReference>
<dbReference type="OrthoDB" id="9798157at2"/>
<dbReference type="RefSeq" id="WP_095266231.1">
    <property type="nucleotide sequence ID" value="NZ_NPBY01000047.1"/>
</dbReference>
<dbReference type="Proteomes" id="UP000215596">
    <property type="component" value="Unassembled WGS sequence"/>
</dbReference>
<feature type="domain" description="ABM" evidence="2">
    <location>
        <begin position="2"/>
        <end position="93"/>
    </location>
</feature>
<keyword evidence="3" id="KW-0503">Monooxygenase</keyword>
<evidence type="ECO:0000313" key="4">
    <source>
        <dbReference type="Proteomes" id="UP000215596"/>
    </source>
</evidence>
<dbReference type="Pfam" id="PF03992">
    <property type="entry name" value="ABM"/>
    <property type="match status" value="1"/>
</dbReference>
<evidence type="ECO:0000259" key="2">
    <source>
        <dbReference type="PROSITE" id="PS51725"/>
    </source>
</evidence>
<keyword evidence="3" id="KW-0560">Oxidoreductase</keyword>
<dbReference type="InterPro" id="IPR011008">
    <property type="entry name" value="Dimeric_a/b-barrel"/>
</dbReference>
<name>A0A268EPX7_9BACL</name>
<dbReference type="Gene3D" id="3.30.70.100">
    <property type="match status" value="1"/>
</dbReference>
<sequence>MILQTATLHIKPGLASEFESAFRAASGKLITKKGYIDHELHKCVENRDEYLFFVRWTGIKDHLIGFRGHPDYAEWLSMLEPFYSQAPEMRHYVDIRATGREQEDEGSEELHASSREESP</sequence>
<dbReference type="SUPFAM" id="SSF54909">
    <property type="entry name" value="Dimeric alpha+beta barrel"/>
    <property type="match status" value="1"/>
</dbReference>
<dbReference type="AlphaFoldDB" id="A0A268EPX7"/>
<accession>A0A268EPX7</accession>
<evidence type="ECO:0000256" key="1">
    <source>
        <dbReference type="SAM" id="MobiDB-lite"/>
    </source>
</evidence>
<feature type="region of interest" description="Disordered" evidence="1">
    <location>
        <begin position="95"/>
        <end position="119"/>
    </location>
</feature>
<reference evidence="3 4" key="1">
    <citation type="submission" date="2017-07" db="EMBL/GenBank/DDBJ databases">
        <title>Isolation and whole genome analysis of endospore-forming bacteria from heroin.</title>
        <authorList>
            <person name="Kalinowski J."/>
            <person name="Ahrens B."/>
            <person name="Al-Dilaimi A."/>
            <person name="Winkler A."/>
            <person name="Wibberg D."/>
            <person name="Schleenbecker U."/>
            <person name="Ruckert C."/>
            <person name="Wolfel R."/>
            <person name="Grass G."/>
        </authorList>
    </citation>
    <scope>NUCLEOTIDE SEQUENCE [LARGE SCALE GENOMIC DNA]</scope>
    <source>
        <strain evidence="3 4">7537-G1</strain>
    </source>
</reference>
<evidence type="ECO:0000313" key="3">
    <source>
        <dbReference type="EMBL" id="PAD75146.1"/>
    </source>
</evidence>
<dbReference type="EMBL" id="NPBY01000047">
    <property type="protein sequence ID" value="PAD75146.1"/>
    <property type="molecule type" value="Genomic_DNA"/>
</dbReference>
<dbReference type="InterPro" id="IPR007138">
    <property type="entry name" value="ABM_dom"/>
</dbReference>
<comment type="caution">
    <text evidence="3">The sequence shown here is derived from an EMBL/GenBank/DDBJ whole genome shotgun (WGS) entry which is preliminary data.</text>
</comment>
<protein>
    <submittedName>
        <fullName evidence="3">Antibiotic biosynthesis monooxygenase</fullName>
    </submittedName>
</protein>